<name>A0A6A6QFB8_9PEZI</name>
<reference evidence="2" key="1">
    <citation type="journal article" date="2020" name="Stud. Mycol.">
        <title>101 Dothideomycetes genomes: a test case for predicting lifestyles and emergence of pathogens.</title>
        <authorList>
            <person name="Haridas S."/>
            <person name="Albert R."/>
            <person name="Binder M."/>
            <person name="Bloem J."/>
            <person name="Labutti K."/>
            <person name="Salamov A."/>
            <person name="Andreopoulos B."/>
            <person name="Baker S."/>
            <person name="Barry K."/>
            <person name="Bills G."/>
            <person name="Bluhm B."/>
            <person name="Cannon C."/>
            <person name="Castanera R."/>
            <person name="Culley D."/>
            <person name="Daum C."/>
            <person name="Ezra D."/>
            <person name="Gonzalez J."/>
            <person name="Henrissat B."/>
            <person name="Kuo A."/>
            <person name="Liang C."/>
            <person name="Lipzen A."/>
            <person name="Lutzoni F."/>
            <person name="Magnuson J."/>
            <person name="Mondo S."/>
            <person name="Nolan M."/>
            <person name="Ohm R."/>
            <person name="Pangilinan J."/>
            <person name="Park H.-J."/>
            <person name="Ramirez L."/>
            <person name="Alfaro M."/>
            <person name="Sun H."/>
            <person name="Tritt A."/>
            <person name="Yoshinaga Y."/>
            <person name="Zwiers L.-H."/>
            <person name="Turgeon B."/>
            <person name="Goodwin S."/>
            <person name="Spatafora J."/>
            <person name="Crous P."/>
            <person name="Grigoriev I."/>
        </authorList>
    </citation>
    <scope>NUCLEOTIDE SEQUENCE</scope>
    <source>
        <strain evidence="2">CBS 269.34</strain>
    </source>
</reference>
<evidence type="ECO:0000313" key="3">
    <source>
        <dbReference type="Proteomes" id="UP000799750"/>
    </source>
</evidence>
<keyword evidence="1" id="KW-1133">Transmembrane helix</keyword>
<keyword evidence="3" id="KW-1185">Reference proteome</keyword>
<evidence type="ECO:0000313" key="2">
    <source>
        <dbReference type="EMBL" id="KAF2490736.1"/>
    </source>
</evidence>
<sequence>MAPRLWSYYTPVLFAFVSVTFLIYTTAFWRYWTDLGNLRRNADKMTSGNSQGLKDWANLAAGCFDSSCGVQQEQP</sequence>
<gene>
    <name evidence="2" type="ORF">BU16DRAFT_530365</name>
</gene>
<dbReference type="Proteomes" id="UP000799750">
    <property type="component" value="Unassembled WGS sequence"/>
</dbReference>
<organism evidence="2 3">
    <name type="scientific">Lophium mytilinum</name>
    <dbReference type="NCBI Taxonomy" id="390894"/>
    <lineage>
        <taxon>Eukaryota</taxon>
        <taxon>Fungi</taxon>
        <taxon>Dikarya</taxon>
        <taxon>Ascomycota</taxon>
        <taxon>Pezizomycotina</taxon>
        <taxon>Dothideomycetes</taxon>
        <taxon>Pleosporomycetidae</taxon>
        <taxon>Mytilinidiales</taxon>
        <taxon>Mytilinidiaceae</taxon>
        <taxon>Lophium</taxon>
    </lineage>
</organism>
<accession>A0A6A6QFB8</accession>
<dbReference type="AlphaFoldDB" id="A0A6A6QFB8"/>
<keyword evidence="1" id="KW-0472">Membrane</keyword>
<dbReference type="EMBL" id="MU004196">
    <property type="protein sequence ID" value="KAF2490736.1"/>
    <property type="molecule type" value="Genomic_DNA"/>
</dbReference>
<proteinExistence type="predicted"/>
<keyword evidence="1" id="KW-0812">Transmembrane</keyword>
<feature type="transmembrane region" description="Helical" evidence="1">
    <location>
        <begin position="12"/>
        <end position="32"/>
    </location>
</feature>
<protein>
    <submittedName>
        <fullName evidence="2">Uncharacterized protein</fullName>
    </submittedName>
</protein>
<evidence type="ECO:0000256" key="1">
    <source>
        <dbReference type="SAM" id="Phobius"/>
    </source>
</evidence>